<comment type="caution">
    <text evidence="1">The sequence shown here is derived from an EMBL/GenBank/DDBJ whole genome shotgun (WGS) entry which is preliminary data.</text>
</comment>
<dbReference type="PANTHER" id="PTHR34801">
    <property type="entry name" value="EXPRESSED PROTEIN"/>
    <property type="match status" value="1"/>
</dbReference>
<sequence length="144" mass="15568">MKIVVLIIAALLILGVGFFVVLSIKSRTGTALGLVDGMLAPCPASPNCVLSEAHSDDDHRIEPLPLSVWAKLPDILSKEGGVVVKITDDYIASEFSTSLMKYVDDVEFRKAEDVVHVRSASRVGHSDLGANRERIDALRTKLGQ</sequence>
<gene>
    <name evidence="1" type="ORF">ABFZ84_08915</name>
</gene>
<dbReference type="InterPro" id="IPR010865">
    <property type="entry name" value="DUF1499"/>
</dbReference>
<dbReference type="Proteomes" id="UP001560685">
    <property type="component" value="Unassembled WGS sequence"/>
</dbReference>
<dbReference type="EMBL" id="JBEHZE010000001">
    <property type="protein sequence ID" value="MEX6633672.1"/>
    <property type="molecule type" value="Genomic_DNA"/>
</dbReference>
<accession>A0ABV3Z642</accession>
<dbReference type="PIRSF" id="PIRSF026426">
    <property type="entry name" value="DUF1499"/>
    <property type="match status" value="1"/>
</dbReference>
<evidence type="ECO:0000313" key="2">
    <source>
        <dbReference type="Proteomes" id="UP001560685"/>
    </source>
</evidence>
<organism evidence="1 2">
    <name type="scientific">Hyphococcus lacteus</name>
    <dbReference type="NCBI Taxonomy" id="3143536"/>
    <lineage>
        <taxon>Bacteria</taxon>
        <taxon>Pseudomonadati</taxon>
        <taxon>Pseudomonadota</taxon>
        <taxon>Alphaproteobacteria</taxon>
        <taxon>Parvularculales</taxon>
        <taxon>Parvularculaceae</taxon>
        <taxon>Hyphococcus</taxon>
    </lineage>
</organism>
<evidence type="ECO:0000313" key="1">
    <source>
        <dbReference type="EMBL" id="MEX6633672.1"/>
    </source>
</evidence>
<proteinExistence type="predicted"/>
<dbReference type="RefSeq" id="WP_369313652.1">
    <property type="nucleotide sequence ID" value="NZ_JBEHZE010000001.1"/>
</dbReference>
<reference evidence="1 2" key="1">
    <citation type="submission" date="2024-05" db="EMBL/GenBank/DDBJ databases">
        <title>Three bacterial strains, DH-69, EH-24, and ECK-19 isolated from coastal sediments.</title>
        <authorList>
            <person name="Ye Y.-Q."/>
            <person name="Du Z.-J."/>
        </authorList>
    </citation>
    <scope>NUCLEOTIDE SEQUENCE [LARGE SCALE GENOMIC DNA]</scope>
    <source>
        <strain evidence="1 2">ECK-19</strain>
    </source>
</reference>
<name>A0ABV3Z642_9PROT</name>
<keyword evidence="2" id="KW-1185">Reference proteome</keyword>
<dbReference type="Pfam" id="PF07386">
    <property type="entry name" value="DUF1499"/>
    <property type="match status" value="1"/>
</dbReference>
<dbReference type="PANTHER" id="PTHR34801:SF6">
    <property type="entry name" value="SLL1620 PROTEIN"/>
    <property type="match status" value="1"/>
</dbReference>
<protein>
    <submittedName>
        <fullName evidence="1">DUF1499 domain-containing protein</fullName>
    </submittedName>
</protein>